<feature type="non-terminal residue" evidence="1">
    <location>
        <position position="1"/>
    </location>
</feature>
<evidence type="ECO:0000313" key="1">
    <source>
        <dbReference type="EMBL" id="MBS6622782.1"/>
    </source>
</evidence>
<reference evidence="1" key="1">
    <citation type="submission" date="2021-02" db="EMBL/GenBank/DDBJ databases">
        <title>Infant gut strain persistence is associated with maternal origin, phylogeny, and functional potential including surface adhesion and iron acquisition.</title>
        <authorList>
            <person name="Lou Y.C."/>
        </authorList>
    </citation>
    <scope>NUCLEOTIDE SEQUENCE</scope>
    <source>
        <strain evidence="1">L2_039_000G1_dasL2_039_000G1_maxbin2.maxbin.077</strain>
    </source>
</reference>
<organism evidence="1 2">
    <name type="scientific">Faecalibacterium prausnitzii</name>
    <dbReference type="NCBI Taxonomy" id="853"/>
    <lineage>
        <taxon>Bacteria</taxon>
        <taxon>Bacillati</taxon>
        <taxon>Bacillota</taxon>
        <taxon>Clostridia</taxon>
        <taxon>Eubacteriales</taxon>
        <taxon>Oscillospiraceae</taxon>
        <taxon>Faecalibacterium</taxon>
    </lineage>
</organism>
<dbReference type="Proteomes" id="UP000811365">
    <property type="component" value="Unassembled WGS sequence"/>
</dbReference>
<accession>A0A9E1GLP5</accession>
<proteinExistence type="predicted"/>
<sequence>VRFTVSLRTANAFLFYTDPQGRRINAPPVQARPLHWGGCSWVAIRNNTKTEEKTMKMTDGKKTVEITMKVWNDFNTGYSPNWSNDFFQRRHLALR</sequence>
<comment type="caution">
    <text evidence="1">The sequence shown here is derived from an EMBL/GenBank/DDBJ whole genome shotgun (WGS) entry which is preliminary data.</text>
</comment>
<protein>
    <submittedName>
        <fullName evidence="1">Uncharacterized protein</fullName>
    </submittedName>
</protein>
<name>A0A9E1GLP5_9FIRM</name>
<evidence type="ECO:0000313" key="2">
    <source>
        <dbReference type="Proteomes" id="UP000811365"/>
    </source>
</evidence>
<dbReference type="AlphaFoldDB" id="A0A9E1GLP5"/>
<gene>
    <name evidence="1" type="ORF">KH315_11570</name>
</gene>
<dbReference type="EMBL" id="JAGZYH010000049">
    <property type="protein sequence ID" value="MBS6622782.1"/>
    <property type="molecule type" value="Genomic_DNA"/>
</dbReference>